<organism evidence="2">
    <name type="scientific">anaerobic digester metagenome</name>
    <dbReference type="NCBI Taxonomy" id="1263854"/>
    <lineage>
        <taxon>unclassified sequences</taxon>
        <taxon>metagenomes</taxon>
        <taxon>ecological metagenomes</taxon>
    </lineage>
</organism>
<dbReference type="InterPro" id="IPR010766">
    <property type="entry name" value="DRTGG"/>
</dbReference>
<name>A0A485M2D8_9ZZZZ</name>
<dbReference type="InterPro" id="IPR028979">
    <property type="entry name" value="Ser_kin/Pase_Hpr-like_N_sf"/>
</dbReference>
<reference evidence="2" key="1">
    <citation type="submission" date="2019-03" db="EMBL/GenBank/DDBJ databases">
        <authorList>
            <person name="Hao L."/>
        </authorList>
    </citation>
    <scope>NUCLEOTIDE SEQUENCE</scope>
</reference>
<feature type="domain" description="DRTGG" evidence="1">
    <location>
        <begin position="5"/>
        <end position="95"/>
    </location>
</feature>
<evidence type="ECO:0000259" key="1">
    <source>
        <dbReference type="Pfam" id="PF07085"/>
    </source>
</evidence>
<sequence>MTLAEIKDLLDADIVVGEEMLNMEVSTGFAADLMSDVLAFAKEGSILLTGLTNPLVVRTAETLDLRAIIFVRGKRPSPDAVKLAKEKNIPLLGTRFILFESCGRLFSAGMRGSIQKVGEAS</sequence>
<dbReference type="Gene3D" id="3.40.1390.20">
    <property type="entry name" value="HprK N-terminal domain-like"/>
    <property type="match status" value="1"/>
</dbReference>
<protein>
    <submittedName>
        <fullName evidence="2">DRTGG domain protein</fullName>
    </submittedName>
</protein>
<dbReference type="EMBL" id="CAADRM010000106">
    <property type="protein sequence ID" value="VFU15579.1"/>
    <property type="molecule type" value="Genomic_DNA"/>
</dbReference>
<proteinExistence type="predicted"/>
<dbReference type="SUPFAM" id="SSF75138">
    <property type="entry name" value="HprK N-terminal domain-like"/>
    <property type="match status" value="1"/>
</dbReference>
<gene>
    <name evidence="2" type="ORF">SCFA_420048</name>
</gene>
<dbReference type="Pfam" id="PF07085">
    <property type="entry name" value="DRTGG"/>
    <property type="match status" value="1"/>
</dbReference>
<dbReference type="AlphaFoldDB" id="A0A485M2D8"/>
<accession>A0A485M2D8</accession>
<evidence type="ECO:0000313" key="2">
    <source>
        <dbReference type="EMBL" id="VFU15579.1"/>
    </source>
</evidence>